<organism evidence="2 3">
    <name type="scientific">Vigna unguiculata</name>
    <name type="common">Cowpea</name>
    <dbReference type="NCBI Taxonomy" id="3917"/>
    <lineage>
        <taxon>Eukaryota</taxon>
        <taxon>Viridiplantae</taxon>
        <taxon>Streptophyta</taxon>
        <taxon>Embryophyta</taxon>
        <taxon>Tracheophyta</taxon>
        <taxon>Spermatophyta</taxon>
        <taxon>Magnoliopsida</taxon>
        <taxon>eudicotyledons</taxon>
        <taxon>Gunneridae</taxon>
        <taxon>Pentapetalae</taxon>
        <taxon>rosids</taxon>
        <taxon>fabids</taxon>
        <taxon>Fabales</taxon>
        <taxon>Fabaceae</taxon>
        <taxon>Papilionoideae</taxon>
        <taxon>50 kb inversion clade</taxon>
        <taxon>NPAAA clade</taxon>
        <taxon>indigoferoid/millettioid clade</taxon>
        <taxon>Phaseoleae</taxon>
        <taxon>Vigna</taxon>
    </lineage>
</organism>
<sequence length="259" mass="27854">MRACHVTIFQNRNPNFSSNPSCHHAGSHHRSATANLAVKPPTTTVSSPSSLQRKHANGTVTATTIFSPRTCNIQVWQHHLRTDLRRNCAIDGPRTALHQAREPATPSPLSIFISANITVKPVADADHEQPSSSQNQCRTLSQHSSPFTNLHQIHAPQIGKRELHCNRSTVTASHLCTATTVTSESPQRVARANKIHASAPAFLHRSTASNCNIGSRPPQISATCNANSNVGSHCRRSAPPHLPPSSLDLFAPAASMAAT</sequence>
<accession>A0A4D6N8V7</accession>
<dbReference type="Proteomes" id="UP000501690">
    <property type="component" value="Linkage Group LG10"/>
</dbReference>
<proteinExistence type="predicted"/>
<evidence type="ECO:0000313" key="3">
    <source>
        <dbReference type="Proteomes" id="UP000501690"/>
    </source>
</evidence>
<feature type="region of interest" description="Disordered" evidence="1">
    <location>
        <begin position="123"/>
        <end position="143"/>
    </location>
</feature>
<reference evidence="2 3" key="1">
    <citation type="submission" date="2019-04" db="EMBL/GenBank/DDBJ databases">
        <title>An improved genome assembly and genetic linkage map for asparagus bean, Vigna unguiculata ssp. sesquipedialis.</title>
        <authorList>
            <person name="Xia Q."/>
            <person name="Zhang R."/>
            <person name="Dong Y."/>
        </authorList>
    </citation>
    <scope>NUCLEOTIDE SEQUENCE [LARGE SCALE GENOMIC DNA]</scope>
    <source>
        <tissue evidence="2">Leaf</tissue>
    </source>
</reference>
<name>A0A4D6N8V7_VIGUN</name>
<evidence type="ECO:0000256" key="1">
    <source>
        <dbReference type="SAM" id="MobiDB-lite"/>
    </source>
</evidence>
<dbReference type="EMBL" id="CP039354">
    <property type="protein sequence ID" value="QCE10273.1"/>
    <property type="molecule type" value="Genomic_DNA"/>
</dbReference>
<keyword evidence="3" id="KW-1185">Reference proteome</keyword>
<feature type="region of interest" description="Disordered" evidence="1">
    <location>
        <begin position="15"/>
        <end position="56"/>
    </location>
</feature>
<evidence type="ECO:0000313" key="2">
    <source>
        <dbReference type="EMBL" id="QCE10273.1"/>
    </source>
</evidence>
<dbReference type="AlphaFoldDB" id="A0A4D6N8V7"/>
<gene>
    <name evidence="2" type="ORF">DEO72_LG10g1501</name>
</gene>
<feature type="compositionally biased region" description="Low complexity" evidence="1">
    <location>
        <begin position="40"/>
        <end position="50"/>
    </location>
</feature>
<protein>
    <submittedName>
        <fullName evidence="2">Uncharacterized protein</fullName>
    </submittedName>
</protein>
<feature type="compositionally biased region" description="Polar residues" evidence="1">
    <location>
        <begin position="130"/>
        <end position="143"/>
    </location>
</feature>